<dbReference type="InterPro" id="IPR019606">
    <property type="entry name" value="GerMN"/>
</dbReference>
<dbReference type="SUPFAM" id="SSF50956">
    <property type="entry name" value="Thermostable phytase (3-phytase)"/>
    <property type="match status" value="1"/>
</dbReference>
<dbReference type="OrthoDB" id="3226781at2"/>
<dbReference type="RefSeq" id="WP_091119386.1">
    <property type="nucleotide sequence ID" value="NZ_FOLB01000001.1"/>
</dbReference>
<evidence type="ECO:0000259" key="3">
    <source>
        <dbReference type="SMART" id="SM00909"/>
    </source>
</evidence>
<dbReference type="InterPro" id="IPR018910">
    <property type="entry name" value="LpqB_C"/>
</dbReference>
<dbReference type="AlphaFoldDB" id="A0A1I1DLF0"/>
<dbReference type="InterPro" id="IPR059026">
    <property type="entry name" value="LpqB_N"/>
</dbReference>
<dbReference type="Pfam" id="PF10646">
    <property type="entry name" value="Germane"/>
    <property type="match status" value="1"/>
</dbReference>
<feature type="signal peptide" evidence="2">
    <location>
        <begin position="1"/>
        <end position="21"/>
    </location>
</feature>
<evidence type="ECO:0000256" key="1">
    <source>
        <dbReference type="SAM" id="MobiDB-lite"/>
    </source>
</evidence>
<keyword evidence="5" id="KW-1185">Reference proteome</keyword>
<gene>
    <name evidence="4" type="ORF">SAMN04487968_101315</name>
</gene>
<feature type="region of interest" description="Disordered" evidence="1">
    <location>
        <begin position="28"/>
        <end position="57"/>
    </location>
</feature>
<organism evidence="4 5">
    <name type="scientific">Nocardioides terrae</name>
    <dbReference type="NCBI Taxonomy" id="574651"/>
    <lineage>
        <taxon>Bacteria</taxon>
        <taxon>Bacillati</taxon>
        <taxon>Actinomycetota</taxon>
        <taxon>Actinomycetes</taxon>
        <taxon>Propionibacteriales</taxon>
        <taxon>Nocardioidaceae</taxon>
        <taxon>Nocardioides</taxon>
    </lineage>
</organism>
<dbReference type="Pfam" id="PF10647">
    <property type="entry name" value="Gmad1"/>
    <property type="match status" value="1"/>
</dbReference>
<keyword evidence="2" id="KW-0732">Signal</keyword>
<reference evidence="4 5" key="1">
    <citation type="submission" date="2016-10" db="EMBL/GenBank/DDBJ databases">
        <authorList>
            <person name="de Groot N.N."/>
        </authorList>
    </citation>
    <scope>NUCLEOTIDE SEQUENCE [LARGE SCALE GENOMIC DNA]</scope>
    <source>
        <strain evidence="4 5">CGMCC 1.7056</strain>
    </source>
</reference>
<evidence type="ECO:0000256" key="2">
    <source>
        <dbReference type="SAM" id="SignalP"/>
    </source>
</evidence>
<evidence type="ECO:0000313" key="5">
    <source>
        <dbReference type="Proteomes" id="UP000198832"/>
    </source>
</evidence>
<feature type="domain" description="GerMN" evidence="3">
    <location>
        <begin position="200"/>
        <end position="293"/>
    </location>
</feature>
<accession>A0A1I1DLF0</accession>
<dbReference type="Proteomes" id="UP000198832">
    <property type="component" value="Unassembled WGS sequence"/>
</dbReference>
<feature type="chain" id="PRO_5011646635" evidence="2">
    <location>
        <begin position="22"/>
        <end position="581"/>
    </location>
</feature>
<dbReference type="STRING" id="574651.SAMN04487968_101315"/>
<dbReference type="Pfam" id="PF25976">
    <property type="entry name" value="LpqB_N"/>
    <property type="match status" value="1"/>
</dbReference>
<dbReference type="SMART" id="SM00909">
    <property type="entry name" value="Germane"/>
    <property type="match status" value="1"/>
</dbReference>
<protein>
    <submittedName>
        <fullName evidence="4">Sporulation and spore germination</fullName>
    </submittedName>
</protein>
<sequence length="581" mass="60896">MTRRLLLAVGVALLPALVACGVRMPTSGGVVEAGPGPQTTRVPGISIDPRPPQRGASPTEIVQGFLDAMLATPAQTRAAQQFLTQDARTSWNPGQATILYTEKGVARGEPADIAVDLTGAYRLDARGAWQGAVPAAGRHLSFGLRQEDGEWRIASAPNALIVPISWFEARFTQLSLYFFDPTGRVLVPEPVFVPRGNQLATTLVRDLVAGPSPELAGIVRSFLPPGVGEGLSVPVDEDGTADIALTAGPDQLTQPTPQALTLLTAQLAWTLRQDPTVSSIKLSIAGRAVQLPGGRAQFSVSDGPEYDPAGYRASSEMFGLDDRGRLVSGRAPRLTAVSGPFGARSAGLRSVAVDLTGEHAAGVTTGGSAVQLAAVHADGESRTVARGRDFLRPAWDVAGRLWLVDRSRSGAEVSYVDGEGQQHPIDLPGVSGRDIGRFLVSRDGTRLVAVRRDVAGDRLVVSRMRSDEDGRMVAATATTPISPDEKAPMRIQDIAWSSPTTVWLLHHLTGATQVRAVAVDGSSAAFPAQPIIVADDVEALLSSPVADQGAYGVIGTQLRGLTGDTRDATLDGPVTALGFVG</sequence>
<dbReference type="EMBL" id="FOLB01000001">
    <property type="protein sequence ID" value="SFB75256.1"/>
    <property type="molecule type" value="Genomic_DNA"/>
</dbReference>
<dbReference type="PROSITE" id="PS51257">
    <property type="entry name" value="PROKAR_LIPOPROTEIN"/>
    <property type="match status" value="1"/>
</dbReference>
<name>A0A1I1DLF0_9ACTN</name>
<proteinExistence type="predicted"/>
<evidence type="ECO:0000313" key="4">
    <source>
        <dbReference type="EMBL" id="SFB75256.1"/>
    </source>
</evidence>